<accession>A0ABZ3FP75</accession>
<feature type="region of interest" description="Disordered" evidence="1">
    <location>
        <begin position="1"/>
        <end position="24"/>
    </location>
</feature>
<evidence type="ECO:0000313" key="3">
    <source>
        <dbReference type="Proteomes" id="UP001442841"/>
    </source>
</evidence>
<reference evidence="2 3" key="1">
    <citation type="submission" date="2024-04" db="EMBL/GenBank/DDBJ databases">
        <title>Isolation of an actinomycete strain from pig manure.</title>
        <authorList>
            <person name="Gong T."/>
            <person name="Yu Z."/>
            <person name="An M."/>
            <person name="Wei C."/>
            <person name="Yang W."/>
            <person name="Liu L."/>
        </authorList>
    </citation>
    <scope>NUCLEOTIDE SEQUENCE [LARGE SCALE GENOMIC DNA]</scope>
    <source>
        <strain evidence="2 3">ZF39</strain>
    </source>
</reference>
<evidence type="ECO:0000256" key="1">
    <source>
        <dbReference type="SAM" id="MobiDB-lite"/>
    </source>
</evidence>
<feature type="compositionally biased region" description="Basic and acidic residues" evidence="1">
    <location>
        <begin position="12"/>
        <end position="24"/>
    </location>
</feature>
<sequence length="71" mass="7815">MSNRRVNVSGTQDHREAEPLTEDRLSEAAASIVSRIISRAPTAMGDELLPMAQALDLVVKYVDGKPKVFVY</sequence>
<organism evidence="2 3">
    <name type="scientific">Ammonicoccus fulvus</name>
    <dbReference type="NCBI Taxonomy" id="3138240"/>
    <lineage>
        <taxon>Bacteria</taxon>
        <taxon>Bacillati</taxon>
        <taxon>Actinomycetota</taxon>
        <taxon>Actinomycetes</taxon>
        <taxon>Propionibacteriales</taxon>
        <taxon>Propionibacteriaceae</taxon>
        <taxon>Ammonicoccus</taxon>
    </lineage>
</organism>
<dbReference type="EMBL" id="CP154795">
    <property type="protein sequence ID" value="XAN06980.1"/>
    <property type="molecule type" value="Genomic_DNA"/>
</dbReference>
<feature type="compositionally biased region" description="Polar residues" evidence="1">
    <location>
        <begin position="1"/>
        <end position="11"/>
    </location>
</feature>
<dbReference type="RefSeq" id="WP_425308424.1">
    <property type="nucleotide sequence ID" value="NZ_CP154795.1"/>
</dbReference>
<gene>
    <name evidence="2" type="ORF">AADG42_06585</name>
</gene>
<dbReference type="Proteomes" id="UP001442841">
    <property type="component" value="Chromosome"/>
</dbReference>
<evidence type="ECO:0000313" key="2">
    <source>
        <dbReference type="EMBL" id="XAN06980.1"/>
    </source>
</evidence>
<keyword evidence="3" id="KW-1185">Reference proteome</keyword>
<proteinExistence type="predicted"/>
<protein>
    <submittedName>
        <fullName evidence="2">Uncharacterized protein</fullName>
    </submittedName>
</protein>
<name>A0ABZ3FP75_9ACTN</name>